<evidence type="ECO:0000313" key="11">
    <source>
        <dbReference type="Proteomes" id="UP000076447"/>
    </source>
</evidence>
<keyword evidence="4" id="KW-0732">Signal</keyword>
<keyword evidence="12" id="KW-1185">Reference proteome</keyword>
<keyword evidence="5" id="KW-0574">Periplasm</keyword>
<sequence>MSEPLQGAGEQTSAPTTSSAPGVRPRTPLLPRRSYIPLVTLVVLSALMAGLGVATTRGWLDAEAVGAASTPEACRSEVVPGDPTIWTGPKTPESEAVFAANTTDLPYPGVPGRDGFVFWSDIQANNFSDMLGRAPWLDEQRDQWRDYFDDLQAGLAREGTDLIVVVAPSSGSVYPEMLPDWAQPLRGLTHFDQLLEVSGDLPIVDVRSALQDAAEDEWVYSAVNSHWTPYGASVAWESISECLQDLYPNSDYDGLVSGKVVEIERQAPPNEFAEWGVEAPRDDWTVPTLEPDPVVTTRTAADGTESELSWPGGVDLLELPVTTTGGEIAKKALVVGDSQGTALSAFWAGSFESTFQIRHHLDDPSQRANVLHAARTSGADLVVFELTERYLSLQPPTILS</sequence>
<gene>
    <name evidence="10" type="ORF">OERS_07440</name>
    <name evidence="9" type="ORF">OJAG_33820</name>
</gene>
<name>A0A161YDT8_9CELL</name>
<reference evidence="10 12" key="2">
    <citation type="submission" date="2016-06" db="EMBL/GenBank/DDBJ databases">
        <title>Genome sequence of Oerskovia enterophila DSM 43852.</title>
        <authorList>
            <person name="Poehlein A."/>
            <person name="Jag V."/>
            <person name="Bengelsdorf F.R."/>
            <person name="Daniel R."/>
            <person name="Duerre P."/>
        </authorList>
    </citation>
    <scope>NUCLEOTIDE SEQUENCE [LARGE SCALE GENOMIC DNA]</scope>
    <source>
        <strain evidence="10 12">DSM 43852</strain>
    </source>
</reference>
<evidence type="ECO:0000256" key="7">
    <source>
        <dbReference type="SAM" id="MobiDB-lite"/>
    </source>
</evidence>
<dbReference type="PATRIC" id="fig|43678.3.peg.3546"/>
<dbReference type="EMBL" id="MAQA01000005">
    <property type="protein sequence ID" value="OCI32560.1"/>
    <property type="molecule type" value="Genomic_DNA"/>
</dbReference>
<dbReference type="UniPathway" id="UPA00286"/>
<proteinExistence type="predicted"/>
<dbReference type="GO" id="GO:0042597">
    <property type="term" value="C:periplasmic space"/>
    <property type="evidence" value="ECO:0007669"/>
    <property type="project" value="UniProtKB-SubCell"/>
</dbReference>
<reference evidence="9 11" key="1">
    <citation type="submission" date="2016-01" db="EMBL/GenBank/DDBJ databases">
        <title>Genome sequence of Oerskovia enterophila VJag, an agar and cellulose degrading bacterium.</title>
        <authorList>
            <person name="Poehlein A."/>
            <person name="Jag V."/>
            <person name="Bengelsdorf F."/>
            <person name="Duerre P."/>
            <person name="Daniel R."/>
        </authorList>
    </citation>
    <scope>NUCLEOTIDE SEQUENCE [LARGE SCALE GENOMIC DNA]</scope>
    <source>
        <strain evidence="9 11">VJag</strain>
    </source>
</reference>
<organism evidence="9 11">
    <name type="scientific">Oerskovia enterophila</name>
    <dbReference type="NCBI Taxonomy" id="43678"/>
    <lineage>
        <taxon>Bacteria</taxon>
        <taxon>Bacillati</taxon>
        <taxon>Actinomycetota</taxon>
        <taxon>Actinomycetes</taxon>
        <taxon>Micrococcales</taxon>
        <taxon>Cellulomonadaceae</taxon>
        <taxon>Oerskovia</taxon>
    </lineage>
</organism>
<dbReference type="EMBL" id="LRIE01000083">
    <property type="protein sequence ID" value="KZM33898.1"/>
    <property type="molecule type" value="Genomic_DNA"/>
</dbReference>
<dbReference type="AlphaFoldDB" id="A0A161YDT8"/>
<keyword evidence="6" id="KW-0016">Alginate biosynthesis</keyword>
<evidence type="ECO:0000256" key="1">
    <source>
        <dbReference type="ARBA" id="ARBA00004418"/>
    </source>
</evidence>
<dbReference type="Proteomes" id="UP000093412">
    <property type="component" value="Unassembled WGS sequence"/>
</dbReference>
<evidence type="ECO:0000259" key="8">
    <source>
        <dbReference type="Pfam" id="PF16822"/>
    </source>
</evidence>
<dbReference type="OrthoDB" id="9760774at2"/>
<dbReference type="RefSeq" id="WP_082849183.1">
    <property type="nucleotide sequence ID" value="NZ_LRIE01000083.1"/>
</dbReference>
<feature type="compositionally biased region" description="Polar residues" evidence="7">
    <location>
        <begin position="9"/>
        <end position="20"/>
    </location>
</feature>
<comment type="pathway">
    <text evidence="2">Glycan biosynthesis; alginate biosynthesis.</text>
</comment>
<accession>A0A161YDT8</accession>
<comment type="subcellular location">
    <subcellularLocation>
        <location evidence="1">Periplasm</location>
    </subcellularLocation>
</comment>
<protein>
    <recommendedName>
        <fullName evidence="8">AlgX/AlgJ SGNH hydrolase-like domain-containing protein</fullName>
    </recommendedName>
</protein>
<comment type="caution">
    <text evidence="9">The sequence shown here is derived from an EMBL/GenBank/DDBJ whole genome shotgun (WGS) entry which is preliminary data.</text>
</comment>
<evidence type="ECO:0000256" key="6">
    <source>
        <dbReference type="ARBA" id="ARBA00022841"/>
    </source>
</evidence>
<dbReference type="Pfam" id="PF16822">
    <property type="entry name" value="ALGX"/>
    <property type="match status" value="1"/>
</dbReference>
<dbReference type="Proteomes" id="UP000076447">
    <property type="component" value="Unassembled WGS sequence"/>
</dbReference>
<feature type="domain" description="AlgX/AlgJ SGNH hydrolase-like" evidence="8">
    <location>
        <begin position="145"/>
        <end position="248"/>
    </location>
</feature>
<dbReference type="GO" id="GO:0016740">
    <property type="term" value="F:transferase activity"/>
    <property type="evidence" value="ECO:0007669"/>
    <property type="project" value="UniProtKB-KW"/>
</dbReference>
<dbReference type="InterPro" id="IPR031811">
    <property type="entry name" value="ALGX/ALGJ_SGNH-like"/>
</dbReference>
<feature type="region of interest" description="Disordered" evidence="7">
    <location>
        <begin position="1"/>
        <end position="27"/>
    </location>
</feature>
<dbReference type="STRING" id="43678.OJAG_33820"/>
<evidence type="ECO:0000313" key="12">
    <source>
        <dbReference type="Proteomes" id="UP000093412"/>
    </source>
</evidence>
<evidence type="ECO:0000313" key="9">
    <source>
        <dbReference type="EMBL" id="KZM33898.1"/>
    </source>
</evidence>
<evidence type="ECO:0000313" key="10">
    <source>
        <dbReference type="EMBL" id="OCI32560.1"/>
    </source>
</evidence>
<dbReference type="GO" id="GO:0042121">
    <property type="term" value="P:alginic acid biosynthetic process"/>
    <property type="evidence" value="ECO:0007669"/>
    <property type="project" value="UniProtKB-UniPathway"/>
</dbReference>
<evidence type="ECO:0000256" key="2">
    <source>
        <dbReference type="ARBA" id="ARBA00005182"/>
    </source>
</evidence>
<evidence type="ECO:0000256" key="5">
    <source>
        <dbReference type="ARBA" id="ARBA00022764"/>
    </source>
</evidence>
<keyword evidence="3" id="KW-0808">Transferase</keyword>
<evidence type="ECO:0000256" key="4">
    <source>
        <dbReference type="ARBA" id="ARBA00022729"/>
    </source>
</evidence>
<evidence type="ECO:0000256" key="3">
    <source>
        <dbReference type="ARBA" id="ARBA00022679"/>
    </source>
</evidence>